<reference evidence="1" key="1">
    <citation type="submission" date="2021-01" db="EMBL/GenBank/DDBJ databases">
        <authorList>
            <person name="Corre E."/>
            <person name="Pelletier E."/>
            <person name="Niang G."/>
            <person name="Scheremetjew M."/>
            <person name="Finn R."/>
            <person name="Kale V."/>
            <person name="Holt S."/>
            <person name="Cochrane G."/>
            <person name="Meng A."/>
            <person name="Brown T."/>
            <person name="Cohen L."/>
        </authorList>
    </citation>
    <scope>NUCLEOTIDE SEQUENCE</scope>
    <source>
        <strain evidence="1">OF101</strain>
    </source>
</reference>
<protein>
    <submittedName>
        <fullName evidence="1">Uncharacterized protein</fullName>
    </submittedName>
</protein>
<name>A0A7S1RLV3_ALECA</name>
<sequence>MAEAADEGRRLQAAEVEMSDLRVCSACCCGTVSVFTTMPDCCGCKAEGTICCCQVEQACLKCLNPRDSEDQKCCVCFEGGSYCVMPNTCIQDHFQVFCLDTRCAIPCTEKVPCMCTLLPFCVVFADWKFGISCCKTAGEILPMLQETEQQQKAVTSAELQKPCQQELR</sequence>
<accession>A0A7S1RLV3</accession>
<gene>
    <name evidence="1" type="ORF">ACAT0790_LOCUS45758</name>
</gene>
<proteinExistence type="predicted"/>
<evidence type="ECO:0000313" key="1">
    <source>
        <dbReference type="EMBL" id="CAD9168990.1"/>
    </source>
</evidence>
<dbReference type="EMBL" id="HBGE01076456">
    <property type="protein sequence ID" value="CAD9168990.1"/>
    <property type="molecule type" value="Transcribed_RNA"/>
</dbReference>
<dbReference type="AlphaFoldDB" id="A0A7S1RLV3"/>
<organism evidence="1">
    <name type="scientific">Alexandrium catenella</name>
    <name type="common">Red tide dinoflagellate</name>
    <name type="synonym">Gonyaulax catenella</name>
    <dbReference type="NCBI Taxonomy" id="2925"/>
    <lineage>
        <taxon>Eukaryota</taxon>
        <taxon>Sar</taxon>
        <taxon>Alveolata</taxon>
        <taxon>Dinophyceae</taxon>
        <taxon>Gonyaulacales</taxon>
        <taxon>Pyrocystaceae</taxon>
        <taxon>Alexandrium</taxon>
    </lineage>
</organism>